<keyword evidence="4" id="KW-1185">Reference proteome</keyword>
<feature type="compositionally biased region" description="Polar residues" evidence="1">
    <location>
        <begin position="112"/>
        <end position="121"/>
    </location>
</feature>
<evidence type="ECO:0000313" key="3">
    <source>
        <dbReference type="EMBL" id="OEU22747.1"/>
    </source>
</evidence>
<evidence type="ECO:0000256" key="1">
    <source>
        <dbReference type="SAM" id="MobiDB-lite"/>
    </source>
</evidence>
<feature type="domain" description="RNase NYN" evidence="2">
    <location>
        <begin position="188"/>
        <end position="337"/>
    </location>
</feature>
<dbReference type="InParanoid" id="A0A1E7FX83"/>
<gene>
    <name evidence="3" type="ORF">FRACYDRAFT_259188</name>
</gene>
<evidence type="ECO:0000313" key="4">
    <source>
        <dbReference type="Proteomes" id="UP000095751"/>
    </source>
</evidence>
<dbReference type="KEGG" id="fcy:FRACYDRAFT_259188"/>
<dbReference type="Pfam" id="PF11977">
    <property type="entry name" value="RNase_Zc3h12a"/>
    <property type="match status" value="1"/>
</dbReference>
<dbReference type="Gene3D" id="3.40.50.11980">
    <property type="match status" value="1"/>
</dbReference>
<evidence type="ECO:0000259" key="2">
    <source>
        <dbReference type="Pfam" id="PF11977"/>
    </source>
</evidence>
<feature type="region of interest" description="Disordered" evidence="1">
    <location>
        <begin position="112"/>
        <end position="142"/>
    </location>
</feature>
<name>A0A1E7FX83_9STRA</name>
<proteinExistence type="predicted"/>
<sequence>MVNDGRSSLQKAVRKTTTSSLKNASRQGRSVNHGTATSYEVGAGTSSTHQSMDLCDNSTERVYQIQTSTRRDSTKKVTKNQHFTIISSHDDEQHNSISINNSAMDVDEINRPSSHSNSNMLLDNDTMPTRPAITTKSKQKTQTSLMIGLESERKNIDNSNDYDDPLPYDDRPIEQMEGVIDQSIKMPLVVLDGANVAYAYATAMSGLNSSLGIAAIANKNNNNNNNNNREKLEPDARGIQIATEFFIQSGIRVLVVLPQYWFRSNNNNNNDNNKLEILGALKTKGLIVASPPTDDDDAYALTIAQREENRSLKEPRNGDGPGFVLSNDLFRDAQQRDPSGGRLKNWLNDGRNTSVGPGRISYTFGDMGTMNDRGERVLDFVPNPRHSLLVWMESKGEDSIYNR</sequence>
<accession>A0A1E7FX83</accession>
<dbReference type="OrthoDB" id="392925at2759"/>
<dbReference type="AlphaFoldDB" id="A0A1E7FX83"/>
<dbReference type="InterPro" id="IPR021869">
    <property type="entry name" value="RNase_Zc3h12_NYN"/>
</dbReference>
<reference evidence="3 4" key="1">
    <citation type="submission" date="2016-09" db="EMBL/GenBank/DDBJ databases">
        <title>Extensive genetic diversity and differential bi-allelic expression allows diatom success in the polar Southern Ocean.</title>
        <authorList>
            <consortium name="DOE Joint Genome Institute"/>
            <person name="Mock T."/>
            <person name="Otillar R.P."/>
            <person name="Strauss J."/>
            <person name="Dupont C."/>
            <person name="Frickenhaus S."/>
            <person name="Maumus F."/>
            <person name="Mcmullan M."/>
            <person name="Sanges R."/>
            <person name="Schmutz J."/>
            <person name="Toseland A."/>
            <person name="Valas R."/>
            <person name="Veluchamy A."/>
            <person name="Ward B.J."/>
            <person name="Allen A."/>
            <person name="Barry K."/>
            <person name="Falciatore A."/>
            <person name="Ferrante M."/>
            <person name="Fortunato A.E."/>
            <person name="Gloeckner G."/>
            <person name="Gruber A."/>
            <person name="Hipkin R."/>
            <person name="Janech M."/>
            <person name="Kroth P."/>
            <person name="Leese F."/>
            <person name="Lindquist E."/>
            <person name="Lyon B.R."/>
            <person name="Martin J."/>
            <person name="Mayer C."/>
            <person name="Parker M."/>
            <person name="Quesneville H."/>
            <person name="Raymond J."/>
            <person name="Uhlig C."/>
            <person name="Valentin K.U."/>
            <person name="Worden A.Z."/>
            <person name="Armbrust E.V."/>
            <person name="Bowler C."/>
            <person name="Green B."/>
            <person name="Moulton V."/>
            <person name="Van Oosterhout C."/>
            <person name="Grigoriev I."/>
        </authorList>
    </citation>
    <scope>NUCLEOTIDE SEQUENCE [LARGE SCALE GENOMIC DNA]</scope>
    <source>
        <strain evidence="3 4">CCMP1102</strain>
    </source>
</reference>
<dbReference type="EMBL" id="KV784353">
    <property type="protein sequence ID" value="OEU22747.1"/>
    <property type="molecule type" value="Genomic_DNA"/>
</dbReference>
<organism evidence="3 4">
    <name type="scientific">Fragilariopsis cylindrus CCMP1102</name>
    <dbReference type="NCBI Taxonomy" id="635003"/>
    <lineage>
        <taxon>Eukaryota</taxon>
        <taxon>Sar</taxon>
        <taxon>Stramenopiles</taxon>
        <taxon>Ochrophyta</taxon>
        <taxon>Bacillariophyta</taxon>
        <taxon>Bacillariophyceae</taxon>
        <taxon>Bacillariophycidae</taxon>
        <taxon>Bacillariales</taxon>
        <taxon>Bacillariaceae</taxon>
        <taxon>Fragilariopsis</taxon>
    </lineage>
</organism>
<feature type="region of interest" description="Disordered" evidence="1">
    <location>
        <begin position="1"/>
        <end position="55"/>
    </location>
</feature>
<dbReference type="Proteomes" id="UP000095751">
    <property type="component" value="Unassembled WGS sequence"/>
</dbReference>
<protein>
    <recommendedName>
        <fullName evidence="2">RNase NYN domain-containing protein</fullName>
    </recommendedName>
</protein>